<keyword evidence="4" id="KW-0413">Isomerase</keyword>
<feature type="domain" description="Pus10 N-terminal eukaryotes" evidence="8">
    <location>
        <begin position="105"/>
        <end position="309"/>
    </location>
</feature>
<proteinExistence type="inferred from homology"/>
<evidence type="ECO:0000256" key="3">
    <source>
        <dbReference type="ARBA" id="ARBA00022694"/>
    </source>
</evidence>
<protein>
    <recommendedName>
        <fullName evidence="2">tRNA pseudouridine(55) synthase</fullName>
        <ecNumber evidence="2">5.4.99.25</ecNumber>
    </recommendedName>
    <alternativeName>
        <fullName evidence="7">tRNA pseudouridine 55 synthase</fullName>
    </alternativeName>
    <alternativeName>
        <fullName evidence="5">tRNA pseudouridylate synthase</fullName>
    </alternativeName>
    <alternativeName>
        <fullName evidence="6">tRNA-uridine isomerase</fullName>
    </alternativeName>
</protein>
<keyword evidence="3" id="KW-0819">tRNA processing</keyword>
<dbReference type="Gene3D" id="3.30.70.3190">
    <property type="match status" value="1"/>
</dbReference>
<dbReference type="FunFam" id="3.30.70.3190:FF:000001">
    <property type="entry name" value="tRNA pseudouridine synthase Pus10"/>
    <property type="match status" value="1"/>
</dbReference>
<dbReference type="Pfam" id="PF21238">
    <property type="entry name" value="Pus10_C"/>
    <property type="match status" value="1"/>
</dbReference>
<dbReference type="GO" id="GO:0031119">
    <property type="term" value="P:tRNA pseudouridine synthesis"/>
    <property type="evidence" value="ECO:0007669"/>
    <property type="project" value="UniProtKB-ARBA"/>
</dbReference>
<dbReference type="EMBL" id="LR746265">
    <property type="protein sequence ID" value="CAA7391483.1"/>
    <property type="molecule type" value="Genomic_DNA"/>
</dbReference>
<dbReference type="OrthoDB" id="271937at2759"/>
<sequence length="557" mass="63233">MEGLKGDRGSSSPSSARVDALESLPPPHVIHDLLSVGVCGRCILRMFGVQGDLYSRQKLTPSTLWSINSESIVSNVTLEENGLFPQGPRSCSYFSREIEPPQDNCCVCLGILQLTFNHGKECFRSPGGGNPIDDFTVMLSEQIKKEGHQIGGFCLEISIPPVILANERAIWLYMKNKYESEDWFREKCPMDCISVKDALKISISGSLEKNLGVKFGMDSFRIRLIYAHFKTSVDLQTSLAKAQGTNRKKKEMVRHDAEEYNKDVKKECILQEKNESDTAIRRALNDLQDDVFCEHFILPPEKVKESCVLSTQYYRMPIYIGGRYLKFSRKVSQTRWIIDDERMGEASVEEILGSNILLVCKGDSYKFHAAGREDIDVRMLGSGRPFLVEVSNARSVPSSNDICEMAEKINASENRYIKVRNLKLIGSEAWSLMHEGEAEKQKQYAAVVWISRPLTEEDERKINSTENMEITQRTPIRVLHRRSPMDRKRMIHWMTAEKIAGSSQYFLLHLCTQAGTYIKEFVHGDFGRTHPNIGSILGCRAEILQLDVTDVKMDCFD</sequence>
<dbReference type="InterPro" id="IPR048742">
    <property type="entry name" value="Pus10_N_euk"/>
</dbReference>
<dbReference type="Gene3D" id="3.30.70.2510">
    <property type="match status" value="1"/>
</dbReference>
<dbReference type="SUPFAM" id="SSF55120">
    <property type="entry name" value="Pseudouridine synthase"/>
    <property type="match status" value="1"/>
</dbReference>
<dbReference type="EC" id="5.4.99.25" evidence="2"/>
<evidence type="ECO:0000256" key="1">
    <source>
        <dbReference type="ARBA" id="ARBA00009652"/>
    </source>
</evidence>
<keyword evidence="11" id="KW-1185">Reference proteome</keyword>
<dbReference type="FunFam" id="3.30.70.2510:FF:000001">
    <property type="entry name" value="tRNA pseudouridine synthase Pus10"/>
    <property type="match status" value="1"/>
</dbReference>
<feature type="domain" description="Pus10-like C-terminal" evidence="9">
    <location>
        <begin position="319"/>
        <end position="551"/>
    </location>
</feature>
<evidence type="ECO:0000259" key="9">
    <source>
        <dbReference type="Pfam" id="PF21238"/>
    </source>
</evidence>
<evidence type="ECO:0000259" key="8">
    <source>
        <dbReference type="Pfam" id="PF21237"/>
    </source>
</evidence>
<dbReference type="InterPro" id="IPR020103">
    <property type="entry name" value="PsdUridine_synth_cat_dom_sf"/>
</dbReference>
<reference evidence="10" key="1">
    <citation type="submission" date="2020-02" db="EMBL/GenBank/DDBJ databases">
        <authorList>
            <person name="Scholz U."/>
            <person name="Mascher M."/>
            <person name="Fiebig A."/>
        </authorList>
    </citation>
    <scope>NUCLEOTIDE SEQUENCE</scope>
</reference>
<evidence type="ECO:0000256" key="7">
    <source>
        <dbReference type="ARBA" id="ARBA00083669"/>
    </source>
</evidence>
<dbReference type="InterPro" id="IPR039894">
    <property type="entry name" value="Pus10-like"/>
</dbReference>
<name>A0A7I8K327_SPIIN</name>
<evidence type="ECO:0000313" key="10">
    <source>
        <dbReference type="EMBL" id="CAA7391483.1"/>
    </source>
</evidence>
<dbReference type="InterPro" id="IPR048741">
    <property type="entry name" value="Pus10-like_C"/>
</dbReference>
<dbReference type="GO" id="GO:0160148">
    <property type="term" value="F:tRNA pseudouridine(55) synthase activity"/>
    <property type="evidence" value="ECO:0007669"/>
    <property type="project" value="UniProtKB-EC"/>
</dbReference>
<evidence type="ECO:0000313" key="11">
    <source>
        <dbReference type="Proteomes" id="UP000663760"/>
    </source>
</evidence>
<accession>A0A7I8K327</accession>
<evidence type="ECO:0000256" key="6">
    <source>
        <dbReference type="ARBA" id="ARBA00079393"/>
    </source>
</evidence>
<dbReference type="Proteomes" id="UP000663760">
    <property type="component" value="Chromosome 2"/>
</dbReference>
<evidence type="ECO:0000256" key="4">
    <source>
        <dbReference type="ARBA" id="ARBA00023235"/>
    </source>
</evidence>
<comment type="similarity">
    <text evidence="1">Belongs to the pseudouridine synthase Pus10 family.</text>
</comment>
<dbReference type="GO" id="GO:0003723">
    <property type="term" value="F:RNA binding"/>
    <property type="evidence" value="ECO:0007669"/>
    <property type="project" value="InterPro"/>
</dbReference>
<dbReference type="NCBIfam" id="TIGR01213">
    <property type="entry name" value="pseudo_Pus10arc"/>
    <property type="match status" value="1"/>
</dbReference>
<evidence type="ECO:0000256" key="5">
    <source>
        <dbReference type="ARBA" id="ARBA00075270"/>
    </source>
</evidence>
<dbReference type="PANTHER" id="PTHR21568:SF0">
    <property type="entry name" value="TRNA PSEUDOURIDINE SYNTHASE PUS10"/>
    <property type="match status" value="1"/>
</dbReference>
<dbReference type="PANTHER" id="PTHR21568">
    <property type="entry name" value="TRNA PSEUDOURIDINE SYNTHASE PUS10"/>
    <property type="match status" value="1"/>
</dbReference>
<dbReference type="Pfam" id="PF21237">
    <property type="entry name" value="Pus10_N_euk"/>
    <property type="match status" value="1"/>
</dbReference>
<organism evidence="10 11">
    <name type="scientific">Spirodela intermedia</name>
    <name type="common">Intermediate duckweed</name>
    <dbReference type="NCBI Taxonomy" id="51605"/>
    <lineage>
        <taxon>Eukaryota</taxon>
        <taxon>Viridiplantae</taxon>
        <taxon>Streptophyta</taxon>
        <taxon>Embryophyta</taxon>
        <taxon>Tracheophyta</taxon>
        <taxon>Spermatophyta</taxon>
        <taxon>Magnoliopsida</taxon>
        <taxon>Liliopsida</taxon>
        <taxon>Araceae</taxon>
        <taxon>Lemnoideae</taxon>
        <taxon>Spirodela</taxon>
    </lineage>
</organism>
<dbReference type="AlphaFoldDB" id="A0A7I8K327"/>
<gene>
    <name evidence="10" type="ORF">SI8410_02002780</name>
</gene>
<evidence type="ECO:0000256" key="2">
    <source>
        <dbReference type="ARBA" id="ARBA00012787"/>
    </source>
</evidence>